<dbReference type="GO" id="GO:0004553">
    <property type="term" value="F:hydrolase activity, hydrolyzing O-glycosyl compounds"/>
    <property type="evidence" value="ECO:0007669"/>
    <property type="project" value="InterPro"/>
</dbReference>
<gene>
    <name evidence="2" type="ORF">COR50_08465</name>
</gene>
<dbReference type="CDD" id="cd09620">
    <property type="entry name" value="CBM9_like_3"/>
    <property type="match status" value="1"/>
</dbReference>
<dbReference type="OrthoDB" id="9786766at2"/>
<dbReference type="AlphaFoldDB" id="A0A291QTH2"/>
<dbReference type="Gene3D" id="2.60.40.1190">
    <property type="match status" value="1"/>
</dbReference>
<evidence type="ECO:0000313" key="3">
    <source>
        <dbReference type="Proteomes" id="UP000220133"/>
    </source>
</evidence>
<organism evidence="2 3">
    <name type="scientific">Chitinophaga caeni</name>
    <dbReference type="NCBI Taxonomy" id="2029983"/>
    <lineage>
        <taxon>Bacteria</taxon>
        <taxon>Pseudomonadati</taxon>
        <taxon>Bacteroidota</taxon>
        <taxon>Chitinophagia</taxon>
        <taxon>Chitinophagales</taxon>
        <taxon>Chitinophagaceae</taxon>
        <taxon>Chitinophaga</taxon>
    </lineage>
</organism>
<dbReference type="KEGG" id="cbae:COR50_08465"/>
<proteinExistence type="predicted"/>
<sequence length="354" mass="41453">MRSYLFKTILLILIGTRIAVGQSFPEHFDMKPDSIRGYICYRTNQVINIDGKGTEAIWEKAPWTDSYIDIEGSKRPKPKYTTRTKMLWDEQYLYIFAELEEPHIWANLRKHDTIIFHDNDFEVFIDPTGDTHNYFEIEINAFNTVMDLYMFKPYRVGGTAMLNWDCKGLKTAVHVNGTINNPADQDHSWTVEMAIPFSALAFYHRRSVPGDGNIWRINFSRVEWDVDIKDGFYYKQKKPENNWVWSPIGIVNMHAPEKWGFLQFSKDVAGTSGKVFNQPKYAKAEALTWEVYYRLYQYHRLHGTYTNSLKDLEFEPKDARVIIDCTNNLFDVNLLMDGVNCNINQDGKLITHHE</sequence>
<dbReference type="PANTHER" id="PTHR35532">
    <property type="entry name" value="SIMILAR TO POLYHYDROXYALKANOATE DEPOLYMERASE"/>
    <property type="match status" value="1"/>
</dbReference>
<keyword evidence="3" id="KW-1185">Reference proteome</keyword>
<reference evidence="2 3" key="1">
    <citation type="submission" date="2017-10" db="EMBL/GenBank/DDBJ databases">
        <title>Paenichitinophaga pekingensis gen. nov., sp. nov., isolated from activated sludge.</title>
        <authorList>
            <person name="Jin D."/>
            <person name="Kong X."/>
            <person name="Deng Y."/>
            <person name="Bai Z."/>
        </authorList>
    </citation>
    <scope>NUCLEOTIDE SEQUENCE [LARGE SCALE GENOMIC DNA]</scope>
    <source>
        <strain evidence="2 3">13</strain>
    </source>
</reference>
<dbReference type="InterPro" id="IPR010502">
    <property type="entry name" value="Carb-bd_dom_fam9"/>
</dbReference>
<evidence type="ECO:0000313" key="2">
    <source>
        <dbReference type="EMBL" id="ATL47211.1"/>
    </source>
</evidence>
<dbReference type="Pfam" id="PF06452">
    <property type="entry name" value="CBM9_1"/>
    <property type="match status" value="1"/>
</dbReference>
<dbReference type="Proteomes" id="UP000220133">
    <property type="component" value="Chromosome"/>
</dbReference>
<dbReference type="GO" id="GO:0030246">
    <property type="term" value="F:carbohydrate binding"/>
    <property type="evidence" value="ECO:0007669"/>
    <property type="project" value="InterPro"/>
</dbReference>
<dbReference type="GO" id="GO:0016052">
    <property type="term" value="P:carbohydrate catabolic process"/>
    <property type="evidence" value="ECO:0007669"/>
    <property type="project" value="InterPro"/>
</dbReference>
<protein>
    <submittedName>
        <fullName evidence="2">Carbohydrate-binding family 9-like protein</fullName>
    </submittedName>
</protein>
<dbReference type="EMBL" id="CP023777">
    <property type="protein sequence ID" value="ATL47211.1"/>
    <property type="molecule type" value="Genomic_DNA"/>
</dbReference>
<dbReference type="SUPFAM" id="SSF49344">
    <property type="entry name" value="CBD9-like"/>
    <property type="match status" value="1"/>
</dbReference>
<accession>A0A291QTH2</accession>
<name>A0A291QTH2_9BACT</name>
<evidence type="ECO:0000259" key="1">
    <source>
        <dbReference type="Pfam" id="PF06452"/>
    </source>
</evidence>
<feature type="domain" description="Carbohydrate-binding" evidence="1">
    <location>
        <begin position="49"/>
        <end position="201"/>
    </location>
</feature>
<dbReference type="PANTHER" id="PTHR35532:SF5">
    <property type="entry name" value="CARBOHYDRATE-BINDING DOMAIN-CONTAINING PROTEIN"/>
    <property type="match status" value="1"/>
</dbReference>
<dbReference type="RefSeq" id="WP_098193593.1">
    <property type="nucleotide sequence ID" value="NZ_CP023777.1"/>
</dbReference>